<dbReference type="Gene3D" id="3.40.50.300">
    <property type="entry name" value="P-loop containing nucleotide triphosphate hydrolases"/>
    <property type="match status" value="1"/>
</dbReference>
<dbReference type="STRING" id="227598.APY94_12685"/>
<evidence type="ECO:0000256" key="1">
    <source>
        <dbReference type="ARBA" id="ARBA00022448"/>
    </source>
</evidence>
<dbReference type="RefSeq" id="WP_058939964.1">
    <property type="nucleotide sequence ID" value="NZ_LLYW01000061.1"/>
</dbReference>
<dbReference type="Proteomes" id="UP000053462">
    <property type="component" value="Unassembled WGS sequence"/>
</dbReference>
<dbReference type="InterPro" id="IPR027417">
    <property type="entry name" value="P-loop_NTPase"/>
</dbReference>
<keyword evidence="3" id="KW-0067">ATP-binding</keyword>
<name>A0A100XVE8_9EURY</name>
<keyword evidence="2" id="KW-0547">Nucleotide-binding</keyword>
<sequence length="220" mass="23753">MITAENLSKRFGKLVALDSVSVEIGKGFTLILGPNGGGKSTFLNLCAGLYRPSSGRIEVLGEAPWSNEGVKSRLGVSFDPPSLPKHRAGREWLDYIARFKGADESDVLESAEMFSVTGFLDRRIGEYSAGMLKRLSLAQAFIGKPELVLLDEPLANLDFKGIKEVSETLGKLANEGLNIVAVSHIWRPLIGFADEVVVIAAGKVVLKGSPKEVITQIEEI</sequence>
<dbReference type="EMBL" id="LLYW01000061">
    <property type="protein sequence ID" value="KUH31246.1"/>
    <property type="molecule type" value="Genomic_DNA"/>
</dbReference>
<evidence type="ECO:0000313" key="5">
    <source>
        <dbReference type="EMBL" id="KUH31246.1"/>
    </source>
</evidence>
<dbReference type="PROSITE" id="PS50893">
    <property type="entry name" value="ABC_TRANSPORTER_2"/>
    <property type="match status" value="1"/>
</dbReference>
<dbReference type="InterPro" id="IPR017871">
    <property type="entry name" value="ABC_transporter-like_CS"/>
</dbReference>
<dbReference type="Pfam" id="PF00005">
    <property type="entry name" value="ABC_tran"/>
    <property type="match status" value="1"/>
</dbReference>
<proteinExistence type="predicted"/>
<dbReference type="SMART" id="SM00382">
    <property type="entry name" value="AAA"/>
    <property type="match status" value="1"/>
</dbReference>
<dbReference type="OrthoDB" id="44250at2157"/>
<dbReference type="InterPro" id="IPR003439">
    <property type="entry name" value="ABC_transporter-like_ATP-bd"/>
</dbReference>
<evidence type="ECO:0000256" key="3">
    <source>
        <dbReference type="ARBA" id="ARBA00022840"/>
    </source>
</evidence>
<dbReference type="PROSITE" id="PS00211">
    <property type="entry name" value="ABC_TRANSPORTER_1"/>
    <property type="match status" value="1"/>
</dbReference>
<dbReference type="PANTHER" id="PTHR42939:SF1">
    <property type="entry name" value="ABC TRANSPORTER ATP-BINDING PROTEIN ALBC-RELATED"/>
    <property type="match status" value="1"/>
</dbReference>
<organism evidence="5 6">
    <name type="scientific">Thermococcus celericrescens</name>
    <dbReference type="NCBI Taxonomy" id="227598"/>
    <lineage>
        <taxon>Archaea</taxon>
        <taxon>Methanobacteriati</taxon>
        <taxon>Methanobacteriota</taxon>
        <taxon>Thermococci</taxon>
        <taxon>Thermococcales</taxon>
        <taxon>Thermococcaceae</taxon>
        <taxon>Thermococcus</taxon>
    </lineage>
</organism>
<keyword evidence="6" id="KW-1185">Reference proteome</keyword>
<evidence type="ECO:0000259" key="4">
    <source>
        <dbReference type="PROSITE" id="PS50893"/>
    </source>
</evidence>
<feature type="domain" description="ABC transporter" evidence="4">
    <location>
        <begin position="2"/>
        <end position="220"/>
    </location>
</feature>
<reference evidence="5 6" key="1">
    <citation type="submission" date="2015-10" db="EMBL/GenBank/DDBJ databases">
        <title>Draft genome sequence of Thermococcus celericrescens strain DSM 17994.</title>
        <authorList>
            <person name="Hong S.-J."/>
            <person name="Park C.-E."/>
            <person name="Shin J.-H."/>
        </authorList>
    </citation>
    <scope>NUCLEOTIDE SEQUENCE [LARGE SCALE GENOMIC DNA]</scope>
    <source>
        <strain evidence="5 6">DSM 17994</strain>
    </source>
</reference>
<protein>
    <submittedName>
        <fullName evidence="5">ABC transporter</fullName>
    </submittedName>
</protein>
<evidence type="ECO:0000256" key="2">
    <source>
        <dbReference type="ARBA" id="ARBA00022741"/>
    </source>
</evidence>
<dbReference type="GO" id="GO:0016887">
    <property type="term" value="F:ATP hydrolysis activity"/>
    <property type="evidence" value="ECO:0007669"/>
    <property type="project" value="InterPro"/>
</dbReference>
<dbReference type="InterPro" id="IPR003593">
    <property type="entry name" value="AAA+_ATPase"/>
</dbReference>
<dbReference type="PANTHER" id="PTHR42939">
    <property type="entry name" value="ABC TRANSPORTER ATP-BINDING PROTEIN ALBC-RELATED"/>
    <property type="match status" value="1"/>
</dbReference>
<comment type="caution">
    <text evidence="5">The sequence shown here is derived from an EMBL/GenBank/DDBJ whole genome shotgun (WGS) entry which is preliminary data.</text>
</comment>
<gene>
    <name evidence="5" type="ORF">APY94_12685</name>
</gene>
<dbReference type="InterPro" id="IPR051782">
    <property type="entry name" value="ABC_Transporter_VariousFunc"/>
</dbReference>
<keyword evidence="1" id="KW-0813">Transport</keyword>
<dbReference type="SUPFAM" id="SSF52540">
    <property type="entry name" value="P-loop containing nucleoside triphosphate hydrolases"/>
    <property type="match status" value="1"/>
</dbReference>
<accession>A0A100XVE8</accession>
<dbReference type="AlphaFoldDB" id="A0A100XVE8"/>
<dbReference type="GO" id="GO:0005524">
    <property type="term" value="F:ATP binding"/>
    <property type="evidence" value="ECO:0007669"/>
    <property type="project" value="UniProtKB-KW"/>
</dbReference>
<evidence type="ECO:0000313" key="6">
    <source>
        <dbReference type="Proteomes" id="UP000053462"/>
    </source>
</evidence>